<proteinExistence type="predicted"/>
<dbReference type="InterPro" id="IPR027417">
    <property type="entry name" value="P-loop_NTPase"/>
</dbReference>
<evidence type="ECO:0000256" key="1">
    <source>
        <dbReference type="ARBA" id="ARBA00004202"/>
    </source>
</evidence>
<keyword evidence="11" id="KW-1185">Reference proteome</keyword>
<evidence type="ECO:0000256" key="8">
    <source>
        <dbReference type="ARBA" id="ARBA00023136"/>
    </source>
</evidence>
<keyword evidence="8" id="KW-0472">Membrane</keyword>
<evidence type="ECO:0000259" key="9">
    <source>
        <dbReference type="PROSITE" id="PS50893"/>
    </source>
</evidence>
<dbReference type="GO" id="GO:0016887">
    <property type="term" value="F:ATP hydrolysis activity"/>
    <property type="evidence" value="ECO:0007669"/>
    <property type="project" value="InterPro"/>
</dbReference>
<comment type="caution">
    <text evidence="10">The sequence shown here is derived from an EMBL/GenBank/DDBJ whole genome shotgun (WGS) entry which is preliminary data.</text>
</comment>
<dbReference type="PANTHER" id="PTHR43790">
    <property type="entry name" value="CARBOHYDRATE TRANSPORT ATP-BINDING PROTEIN MG119-RELATED"/>
    <property type="match status" value="1"/>
</dbReference>
<gene>
    <name evidence="10" type="ORF">FHR84_000941</name>
</gene>
<dbReference type="PROSITE" id="PS50893">
    <property type="entry name" value="ABC_TRANSPORTER_2"/>
    <property type="match status" value="2"/>
</dbReference>
<dbReference type="Proteomes" id="UP000548304">
    <property type="component" value="Unassembled WGS sequence"/>
</dbReference>
<dbReference type="CDD" id="cd03215">
    <property type="entry name" value="ABC_Carb_Monos_II"/>
    <property type="match status" value="1"/>
</dbReference>
<sequence length="501" mass="53263">MTASPLLQLSGVHKRFGGIKALDRVDLTVHAGTVHALLGENGAGKSTLIKMIAGVHEPDAGEIFVDGVPVRIPDTATAESFGIATIHQELNLVPSMTVAENITLGRTPRRLGLVNRGEMRRIAQDALDRIGLRVDLDRTVASLGIAHQQLVEIAKALSVDARLLVLDEPTAALTSTETEHLFEILRSLKDRGVGMVFISHHLDEIAAVGDSVTVLRDGSFVDEVPADAPESQLVRLMVGRGIEKLYPRRAPATGRPRLEVRELSSQGRFDEVSFSVRAGEVVGLAGLIGAGRTEVLRAISGVDKYDTGQVLVDGAPVRGQDVSAAVSAGIGHVPEDRKEQGLVLDLSVEDNLGLATLSRTSRGPLADLRGQRRRAREVTDQLQIKTDDVRRPVGSLSGGNQQKVVFGRWLLAGSGVLLLDEPTRGVDVGSKVEIYELINSLTSNGGAVLLASSELPEVLGISDRVLVMAGGRVAGELPSAEATQDAVMSLAVKEVEPTHVQ</sequence>
<feature type="domain" description="ABC transporter" evidence="9">
    <location>
        <begin position="253"/>
        <end position="495"/>
    </location>
</feature>
<comment type="subcellular location">
    <subcellularLocation>
        <location evidence="1">Cell membrane</location>
        <topology evidence="1">Peripheral membrane protein</topology>
    </subcellularLocation>
</comment>
<accession>A0A852Z5I3</accession>
<dbReference type="InterPro" id="IPR003593">
    <property type="entry name" value="AAA+_ATPase"/>
</dbReference>
<evidence type="ECO:0000256" key="6">
    <source>
        <dbReference type="ARBA" id="ARBA00022840"/>
    </source>
</evidence>
<evidence type="ECO:0000256" key="4">
    <source>
        <dbReference type="ARBA" id="ARBA00022737"/>
    </source>
</evidence>
<name>A0A852Z5I3_9ACTN</name>
<dbReference type="EMBL" id="JACBYW010000001">
    <property type="protein sequence ID" value="NYH77627.1"/>
    <property type="molecule type" value="Genomic_DNA"/>
</dbReference>
<dbReference type="GO" id="GO:0005524">
    <property type="term" value="F:ATP binding"/>
    <property type="evidence" value="ECO:0007669"/>
    <property type="project" value="UniProtKB-KW"/>
</dbReference>
<evidence type="ECO:0000256" key="5">
    <source>
        <dbReference type="ARBA" id="ARBA00022741"/>
    </source>
</evidence>
<keyword evidence="7" id="KW-1278">Translocase</keyword>
<evidence type="ECO:0000313" key="11">
    <source>
        <dbReference type="Proteomes" id="UP000548304"/>
    </source>
</evidence>
<dbReference type="CDD" id="cd03216">
    <property type="entry name" value="ABC_Carb_Monos_I"/>
    <property type="match status" value="1"/>
</dbReference>
<keyword evidence="2" id="KW-0813">Transport</keyword>
<protein>
    <submittedName>
        <fullName evidence="10">Ribose transport system ATP-binding protein</fullName>
    </submittedName>
</protein>
<dbReference type="InterPro" id="IPR050107">
    <property type="entry name" value="ABC_carbohydrate_import_ATPase"/>
</dbReference>
<keyword evidence="5" id="KW-0547">Nucleotide-binding</keyword>
<dbReference type="SUPFAM" id="SSF52540">
    <property type="entry name" value="P-loop containing nucleoside triphosphate hydrolases"/>
    <property type="match status" value="2"/>
</dbReference>
<dbReference type="InterPro" id="IPR003439">
    <property type="entry name" value="ABC_transporter-like_ATP-bd"/>
</dbReference>
<dbReference type="RefSeq" id="WP_179534128.1">
    <property type="nucleotide sequence ID" value="NZ_JACBYW010000001.1"/>
</dbReference>
<dbReference type="PANTHER" id="PTHR43790:SF9">
    <property type="entry name" value="GALACTOFURANOSE TRANSPORTER ATP-BINDING PROTEIN YTFR"/>
    <property type="match status" value="1"/>
</dbReference>
<evidence type="ECO:0000313" key="10">
    <source>
        <dbReference type="EMBL" id="NYH77627.1"/>
    </source>
</evidence>
<organism evidence="10 11">
    <name type="scientific">Actinopolyspora biskrensis</name>
    <dbReference type="NCBI Taxonomy" id="1470178"/>
    <lineage>
        <taxon>Bacteria</taxon>
        <taxon>Bacillati</taxon>
        <taxon>Actinomycetota</taxon>
        <taxon>Actinomycetes</taxon>
        <taxon>Actinopolysporales</taxon>
        <taxon>Actinopolysporaceae</taxon>
        <taxon>Actinopolyspora</taxon>
    </lineage>
</organism>
<evidence type="ECO:0000256" key="7">
    <source>
        <dbReference type="ARBA" id="ARBA00022967"/>
    </source>
</evidence>
<dbReference type="FunFam" id="3.40.50.300:FF:000127">
    <property type="entry name" value="Ribose import ATP-binding protein RbsA"/>
    <property type="match status" value="1"/>
</dbReference>
<dbReference type="Gene3D" id="3.40.50.300">
    <property type="entry name" value="P-loop containing nucleotide triphosphate hydrolases"/>
    <property type="match status" value="2"/>
</dbReference>
<dbReference type="InterPro" id="IPR017871">
    <property type="entry name" value="ABC_transporter-like_CS"/>
</dbReference>
<keyword evidence="3" id="KW-1003">Cell membrane</keyword>
<keyword evidence="6 10" id="KW-0067">ATP-binding</keyword>
<dbReference type="AlphaFoldDB" id="A0A852Z5I3"/>
<dbReference type="GO" id="GO:0005886">
    <property type="term" value="C:plasma membrane"/>
    <property type="evidence" value="ECO:0007669"/>
    <property type="project" value="UniProtKB-SubCell"/>
</dbReference>
<reference evidence="10 11" key="1">
    <citation type="submission" date="2020-07" db="EMBL/GenBank/DDBJ databases">
        <title>Genomic Encyclopedia of Type Strains, Phase III (KMG-III): the genomes of soil and plant-associated and newly described type strains.</title>
        <authorList>
            <person name="Whitman W."/>
        </authorList>
    </citation>
    <scope>NUCLEOTIDE SEQUENCE [LARGE SCALE GENOMIC DNA]</scope>
    <source>
        <strain evidence="10 11">CECT 8576</strain>
    </source>
</reference>
<evidence type="ECO:0000256" key="3">
    <source>
        <dbReference type="ARBA" id="ARBA00022475"/>
    </source>
</evidence>
<keyword evidence="4" id="KW-0677">Repeat</keyword>
<evidence type="ECO:0000256" key="2">
    <source>
        <dbReference type="ARBA" id="ARBA00022448"/>
    </source>
</evidence>
<feature type="domain" description="ABC transporter" evidence="9">
    <location>
        <begin position="7"/>
        <end position="242"/>
    </location>
</feature>
<dbReference type="SMART" id="SM00382">
    <property type="entry name" value="AAA"/>
    <property type="match status" value="2"/>
</dbReference>
<dbReference type="Pfam" id="PF00005">
    <property type="entry name" value="ABC_tran"/>
    <property type="match status" value="2"/>
</dbReference>
<dbReference type="PROSITE" id="PS00211">
    <property type="entry name" value="ABC_TRANSPORTER_1"/>
    <property type="match status" value="1"/>
</dbReference>